<dbReference type="PANTHER" id="PTHR34846:SF5">
    <property type="entry name" value="CARBOXYMUCONOLACTONE DECARBOXYLASE-LIKE DOMAIN-CONTAINING PROTEIN"/>
    <property type="match status" value="1"/>
</dbReference>
<evidence type="ECO:0000259" key="1">
    <source>
        <dbReference type="Pfam" id="PF02627"/>
    </source>
</evidence>
<sequence length="180" mass="20033">MSRLPLAEAEALPAFLKEMHDGAGAQDWSTRHVARAFAAHPDLLERYLSFYYPFHSNDGVDGALEPRLKELVRLRIATLNGCKTCKAARLDPDHVTEDEAARGVDTVAEGGSFSPREKAAVRLAELMAENHHAFDDDTMRELRAQFSDREILELMMMAGQYIGFGRMLAALQLETVSCPI</sequence>
<accession>A0ABV7L3Y5</accession>
<dbReference type="InterPro" id="IPR003779">
    <property type="entry name" value="CMD-like"/>
</dbReference>
<name>A0ABV7L3Y5_9PROT</name>
<gene>
    <name evidence="2" type="ORF">ACFOGJ_18995</name>
</gene>
<reference evidence="3" key="1">
    <citation type="journal article" date="2019" name="Int. J. Syst. Evol. Microbiol.">
        <title>The Global Catalogue of Microorganisms (GCM) 10K type strain sequencing project: providing services to taxonomists for standard genome sequencing and annotation.</title>
        <authorList>
            <consortium name="The Broad Institute Genomics Platform"/>
            <consortium name="The Broad Institute Genome Sequencing Center for Infectious Disease"/>
            <person name="Wu L."/>
            <person name="Ma J."/>
        </authorList>
    </citation>
    <scope>NUCLEOTIDE SEQUENCE [LARGE SCALE GENOMIC DNA]</scope>
    <source>
        <strain evidence="3">KCTC 42964</strain>
    </source>
</reference>
<dbReference type="EMBL" id="JBHRTR010000031">
    <property type="protein sequence ID" value="MFC3229342.1"/>
    <property type="molecule type" value="Genomic_DNA"/>
</dbReference>
<dbReference type="InterPro" id="IPR029032">
    <property type="entry name" value="AhpD-like"/>
</dbReference>
<evidence type="ECO:0000313" key="2">
    <source>
        <dbReference type="EMBL" id="MFC3229342.1"/>
    </source>
</evidence>
<comment type="caution">
    <text evidence="2">The sequence shown here is derived from an EMBL/GenBank/DDBJ whole genome shotgun (WGS) entry which is preliminary data.</text>
</comment>
<dbReference type="SUPFAM" id="SSF69118">
    <property type="entry name" value="AhpD-like"/>
    <property type="match status" value="1"/>
</dbReference>
<proteinExistence type="predicted"/>
<feature type="domain" description="Carboxymuconolactone decarboxylase-like" evidence="1">
    <location>
        <begin position="56"/>
        <end position="125"/>
    </location>
</feature>
<dbReference type="Gene3D" id="1.20.1290.10">
    <property type="entry name" value="AhpD-like"/>
    <property type="match status" value="1"/>
</dbReference>
<protein>
    <submittedName>
        <fullName evidence="2">Carboxymuconolactone decarboxylase family protein</fullName>
    </submittedName>
</protein>
<organism evidence="2 3">
    <name type="scientific">Marinibaculum pumilum</name>
    <dbReference type="NCBI Taxonomy" id="1766165"/>
    <lineage>
        <taxon>Bacteria</taxon>
        <taxon>Pseudomonadati</taxon>
        <taxon>Pseudomonadota</taxon>
        <taxon>Alphaproteobacteria</taxon>
        <taxon>Rhodospirillales</taxon>
        <taxon>Rhodospirillaceae</taxon>
        <taxon>Marinibaculum</taxon>
    </lineage>
</organism>
<keyword evidence="3" id="KW-1185">Reference proteome</keyword>
<dbReference type="Proteomes" id="UP001595528">
    <property type="component" value="Unassembled WGS sequence"/>
</dbReference>
<evidence type="ECO:0000313" key="3">
    <source>
        <dbReference type="Proteomes" id="UP001595528"/>
    </source>
</evidence>
<dbReference type="Pfam" id="PF02627">
    <property type="entry name" value="CMD"/>
    <property type="match status" value="1"/>
</dbReference>
<dbReference type="PANTHER" id="PTHR34846">
    <property type="entry name" value="4-CARBOXYMUCONOLACTONE DECARBOXYLASE FAMILY PROTEIN (AFU_ORTHOLOGUE AFUA_6G11590)"/>
    <property type="match status" value="1"/>
</dbReference>
<dbReference type="RefSeq" id="WP_379903441.1">
    <property type="nucleotide sequence ID" value="NZ_JBHRTR010000031.1"/>
</dbReference>